<evidence type="ECO:0000313" key="1">
    <source>
        <dbReference type="EMBL" id="MFD0997722.1"/>
    </source>
</evidence>
<sequence>MSISDELKKLIRTGDYTLISDLYKELHEQKEDFKTVSSRYVQMVIDGERTANEGTAAEEIIRIATKVLTHRREFIDELLTADGNA</sequence>
<dbReference type="EMBL" id="JBHTKA010000001">
    <property type="protein sequence ID" value="MFD0997722.1"/>
    <property type="molecule type" value="Genomic_DNA"/>
</dbReference>
<proteinExistence type="predicted"/>
<organism evidence="1 2">
    <name type="scientific">Ohtaekwangia kribbensis</name>
    <dbReference type="NCBI Taxonomy" id="688913"/>
    <lineage>
        <taxon>Bacteria</taxon>
        <taxon>Pseudomonadati</taxon>
        <taxon>Bacteroidota</taxon>
        <taxon>Cytophagia</taxon>
        <taxon>Cytophagales</taxon>
        <taxon>Fulvivirgaceae</taxon>
        <taxon>Ohtaekwangia</taxon>
    </lineage>
</organism>
<comment type="caution">
    <text evidence="1">The sequence shown here is derived from an EMBL/GenBank/DDBJ whole genome shotgun (WGS) entry which is preliminary data.</text>
</comment>
<dbReference type="RefSeq" id="WP_377573189.1">
    <property type="nucleotide sequence ID" value="NZ_JBHTKA010000001.1"/>
</dbReference>
<reference evidence="2" key="1">
    <citation type="journal article" date="2019" name="Int. J. Syst. Evol. Microbiol.">
        <title>The Global Catalogue of Microorganisms (GCM) 10K type strain sequencing project: providing services to taxonomists for standard genome sequencing and annotation.</title>
        <authorList>
            <consortium name="The Broad Institute Genomics Platform"/>
            <consortium name="The Broad Institute Genome Sequencing Center for Infectious Disease"/>
            <person name="Wu L."/>
            <person name="Ma J."/>
        </authorList>
    </citation>
    <scope>NUCLEOTIDE SEQUENCE [LARGE SCALE GENOMIC DNA]</scope>
    <source>
        <strain evidence="2">CCUG 58938</strain>
    </source>
</reference>
<gene>
    <name evidence="1" type="ORF">ACFQ21_00320</name>
</gene>
<keyword evidence="2" id="KW-1185">Reference proteome</keyword>
<protein>
    <submittedName>
        <fullName evidence="1">Uncharacterized protein</fullName>
    </submittedName>
</protein>
<evidence type="ECO:0000313" key="2">
    <source>
        <dbReference type="Proteomes" id="UP001597112"/>
    </source>
</evidence>
<dbReference type="Proteomes" id="UP001597112">
    <property type="component" value="Unassembled WGS sequence"/>
</dbReference>
<name>A0ABW3JY52_9BACT</name>
<accession>A0ABW3JY52</accession>